<dbReference type="GO" id="GO:0006606">
    <property type="term" value="P:protein import into nucleus"/>
    <property type="evidence" value="ECO:0007669"/>
    <property type="project" value="TreeGrafter"/>
</dbReference>
<evidence type="ECO:0000259" key="15">
    <source>
        <dbReference type="Pfam" id="PF16755"/>
    </source>
</evidence>
<evidence type="ECO:0000256" key="14">
    <source>
        <dbReference type="SAM" id="MobiDB-lite"/>
    </source>
</evidence>
<dbReference type="CTD" id="8021"/>
<feature type="domain" description="Nucleoporin Nup159/Nup146 N-terminal" evidence="15">
    <location>
        <begin position="36"/>
        <end position="397"/>
    </location>
</feature>
<feature type="region of interest" description="Disordered" evidence="14">
    <location>
        <begin position="1629"/>
        <end position="1665"/>
    </location>
</feature>
<feature type="compositionally biased region" description="Low complexity" evidence="14">
    <location>
        <begin position="1532"/>
        <end position="1552"/>
    </location>
</feature>
<sequence length="2079" mass="211487">MSDDPDSFPEREMKDFQFRQMKKIRVFDSPEDLPKGRSGLLAISNKYGLTFVGLDRTLKVFLTKDIIAVGKVEGNPNEIVEGVKALEVSVELPLHHVALSCDELTLSVCGMSEEAGLSMAFYDVRTFLNKARQEKFPFASLRPGSGAGTLVQDLKWNPVQASVLAACLSDGSMMVLEVTSEVKVSAQVPPTVGITCVCWSPKGKQVAAGKQDATVIQYTPALQEKKVIPCPGFYSSDNPVKVLDVLWLSTFNFAVAYAAADGSPETPPELVVISLPTKTEKRAEGYLNFNDLVYGSCTERQHHYFLCHMEDWDLVLAASAASIEVSIIAKQEDKINWELWLLEDASRAELPVTQNSDDTLPLGVAIDYTSQDEIYISDDKKLPAAPTLMLLSTDGVLCPFTLLNMNPGAKQLVTPPTSLSLDGERPPTAGSYPAAPPSQKAQPESTFPPLRPPVSSSTPPPPAAGTTSALAPAPAPAPAPAAAGFSFALPPSSTPTAPSSTASSSSITLGSSASTAAPAFGSAGVFSFSAASSAASAFSFSAPSVAKPPLVDAGGPAAAPPALAPGHTPERLGTASPLTISKEPATPAIRLNLADRFSGLETPSPFSFASSTPKPPQSEASAPVAPPVTSKPAVAPAAVRSVQASTTTPAPPKLVQTAAPQPQISTPAQAHVSVKALERQLQQRKDSDPVMAGILEEIAHFQKELDDLKARSSRTDFRVGSTEEMRELRKESEDLHVFTLEIKETTESLHGDISTLKTTLLEGFAGAEDAKAHCELNNDPSYLQLLYKKPLDPRREDQLKEIRRLYQYVKFAVEDVNDVLDVEWEKHLENRKKQKHMVIPERHVLFNALANNLEIITQQKLKLDQLLRDLHSLRLYNKTAAWTAPRRPSSTPSEQSLDKELEGLKDALLKASLETSPKTTSRTPAKMTPAKQSQLRNFLSKRQTPHVRSTAPANLSRSAFISPKYYEDLDDVSSTSSLSQALEVEEPGALVLEEEEEEEEVAPLAPLPSVAPPAMPRHPAVGRTLSVQPGFTMQSTPFSKTTPLLSLGSVISPVPTNKINLGGPESTALATKTVKHGAPPNERTTPVTNPAQQAAANAALQRQMANQKTVGTSLTESTLKTVPQVVNVQELKDKGPTMPVSTVMSSSVPAPAAQVVQQVLATVATNQAKRNPQQGPVKVTASLAESLAPSQTGFVFGAVTKADVPAATAAASASTAGGEQNSKAFSFSAGPSSGFSFASLSASSASASQTVKDAGLPKFSFGGSSSKLFGGAADETASIFTPKATSPALGGSTNSPTPPPAMSGEPVKLTSAAPSLRGEPQASKPAVAAGGETLGSFSCLRVGQGDEEPKDPPKTTPSFSFSQSGNGKGNGGFGVAQFSFGKPAETAGGAASEATDAAPDATPSAAVSVPSGVFKPPESSPAPASKPAFSVTHPNTFSLLTTPLPPDSTTGSSESSAPSEPSPPTEAPVAQTAPIVVPVIPSPLLSAEDSVTPAAAEKPPTPPSPALVASPTPPPASVTPPAEPAPAPSPDPAASVEVPPEPASTFTSTPAPEATPPTPAAPPSTSTTPTPQEPSATATLAPPSDKPGSIFGQPPPAYPTTTTPAPATASTTLGLSSLTDVISTAAPAITPTPAPAAPDTTTSVFGQPANPPTSTPAPATGFGSAPAGFGPAVPAAAAASSPASGAAPTGFGKSVFGQVGAFGQPSAGSGSGSASSFSFGQSSFGASPGFGQPAASPDPAASPSSGGLFGASPAAGSASSFSFGTSAAGSVPSTGGSLFGQSGTPAFGQQSSGFGSGFGSNTTTTSSTGFSFGQPSAFGSTPTSSVFGQQPSGGSIFGQAPSSAGLFGSGSAGSAPPPSGGGFFSGLGGKPSEDAANKNPFGATTAPGFGQPNQTGATLFGDSGAKNFSFGSSSFGEQKPSGTFTTGAASVATQGFGSFGSTPPKTAPGFGSAPVFGSPPAFGGAPAFGAGAAFGSSPSFSSPMGSTAGKVFGEGTAASNVGGFGFQTPQNAPTFGSLANQSAPSFGNLAQQQQPGFGQPGGFGSGFGGGGAGGGGGGGFTGGFGNTNQQQPPRWSGLR</sequence>
<feature type="region of interest" description="Disordered" evidence="14">
    <location>
        <begin position="1488"/>
        <end position="1611"/>
    </location>
</feature>
<proteinExistence type="predicted"/>
<dbReference type="GeneID" id="105906400"/>
<keyword evidence="3" id="KW-0677">Repeat</keyword>
<feature type="region of interest" description="Disordered" evidence="14">
    <location>
        <begin position="556"/>
        <end position="584"/>
    </location>
</feature>
<evidence type="ECO:0000313" key="18">
    <source>
        <dbReference type="RefSeq" id="XP_031433642.1"/>
    </source>
</evidence>
<dbReference type="Pfam" id="PF18617">
    <property type="entry name" value="Nup214_FG"/>
    <property type="match status" value="1"/>
</dbReference>
<feature type="compositionally biased region" description="Low complexity" evidence="14">
    <location>
        <begin position="1656"/>
        <end position="1665"/>
    </location>
</feature>
<feature type="domain" description="Nuclear pore complex protein Nup214 phenylalanine-glycine (FG)" evidence="16">
    <location>
        <begin position="1896"/>
        <end position="1957"/>
    </location>
</feature>
<dbReference type="GO" id="GO:0017056">
    <property type="term" value="F:structural constituent of nuclear pore"/>
    <property type="evidence" value="ECO:0007669"/>
    <property type="project" value="TreeGrafter"/>
</dbReference>
<comment type="subunit">
    <text evidence="10">Homodimer. Part of the nuclear pore complex (NPC). Interacts with NUP88. Interacts with ZFP36; this interaction increases upon lipopolysaccharide (LPS) stimulation. Interacts with DDX19. Interacts with XPO1. Interacts with XPO5.</text>
</comment>
<dbReference type="FunFam" id="2.130.10.10:FF:000142">
    <property type="entry name" value="Nuclear pore complex protein Nup214"/>
    <property type="match status" value="1"/>
</dbReference>
<feature type="region of interest" description="Disordered" evidence="14">
    <location>
        <begin position="414"/>
        <end position="476"/>
    </location>
</feature>
<keyword evidence="7" id="KW-0906">Nuclear pore complex</keyword>
<feature type="compositionally biased region" description="Gly residues" evidence="14">
    <location>
        <begin position="1860"/>
        <end position="1869"/>
    </location>
</feature>
<feature type="compositionally biased region" description="Low complexity" evidence="14">
    <location>
        <begin position="1563"/>
        <end position="1579"/>
    </location>
</feature>
<keyword evidence="4" id="KW-0509">mRNA transport</keyword>
<feature type="region of interest" description="Disordered" evidence="14">
    <location>
        <begin position="491"/>
        <end position="513"/>
    </location>
</feature>
<dbReference type="InterPro" id="IPR026054">
    <property type="entry name" value="Nucleoporin"/>
</dbReference>
<feature type="compositionally biased region" description="Low complexity" evidence="14">
    <location>
        <begin position="1787"/>
        <end position="1814"/>
    </location>
</feature>
<feature type="compositionally biased region" description="Polar residues" evidence="14">
    <location>
        <begin position="1817"/>
        <end position="1833"/>
    </location>
</feature>
<evidence type="ECO:0000256" key="11">
    <source>
        <dbReference type="ARBA" id="ARBA00068360"/>
    </source>
</evidence>
<evidence type="ECO:0000256" key="5">
    <source>
        <dbReference type="ARBA" id="ARBA00022927"/>
    </source>
</evidence>
<feature type="compositionally biased region" description="Pro residues" evidence="14">
    <location>
        <begin position="1553"/>
        <end position="1562"/>
    </location>
</feature>
<keyword evidence="2" id="KW-0813">Transport</keyword>
<feature type="compositionally biased region" description="Polar residues" evidence="14">
    <location>
        <begin position="658"/>
        <end position="667"/>
    </location>
</feature>
<feature type="region of interest" description="Disordered" evidence="14">
    <location>
        <begin position="1780"/>
        <end position="1901"/>
    </location>
</feature>
<dbReference type="Pfam" id="PF16755">
    <property type="entry name" value="Beta-prop_NUP159_NUP214"/>
    <property type="match status" value="1"/>
</dbReference>
<feature type="compositionally biased region" description="Polar residues" evidence="14">
    <location>
        <begin position="913"/>
        <end position="923"/>
    </location>
</feature>
<evidence type="ECO:0000256" key="10">
    <source>
        <dbReference type="ARBA" id="ARBA00063892"/>
    </source>
</evidence>
<dbReference type="RefSeq" id="XP_031433642.1">
    <property type="nucleotide sequence ID" value="XM_031577782.1"/>
</dbReference>
<dbReference type="SUPFAM" id="SSF117289">
    <property type="entry name" value="Nucleoporin domain"/>
    <property type="match status" value="1"/>
</dbReference>
<feature type="compositionally biased region" description="Low complexity" evidence="14">
    <location>
        <begin position="1438"/>
        <end position="1459"/>
    </location>
</feature>
<keyword evidence="8" id="KW-0539">Nucleus</keyword>
<name>A0A6P8GDS0_CLUHA</name>
<accession>A0A6P8GDS0</accession>
<reference evidence="18" key="1">
    <citation type="submission" date="2025-08" db="UniProtKB">
        <authorList>
            <consortium name="RefSeq"/>
        </authorList>
    </citation>
    <scope>IDENTIFICATION</scope>
</reference>
<feature type="region of interest" description="Disordered" evidence="14">
    <location>
        <begin position="1282"/>
        <end position="1474"/>
    </location>
</feature>
<gene>
    <name evidence="18" type="primary">nup214</name>
</gene>
<feature type="compositionally biased region" description="Low complexity" evidence="14">
    <location>
        <begin position="1488"/>
        <end position="1498"/>
    </location>
</feature>
<dbReference type="KEGG" id="char:105906400"/>
<feature type="region of interest" description="Disordered" evidence="14">
    <location>
        <begin position="604"/>
        <end position="667"/>
    </location>
</feature>
<evidence type="ECO:0000259" key="16">
    <source>
        <dbReference type="Pfam" id="PF18617"/>
    </source>
</evidence>
<feature type="compositionally biased region" description="Pro residues" evidence="14">
    <location>
        <begin position="1499"/>
        <end position="1531"/>
    </location>
</feature>
<evidence type="ECO:0000256" key="9">
    <source>
        <dbReference type="ARBA" id="ARBA00055090"/>
    </source>
</evidence>
<feature type="region of interest" description="Disordered" evidence="14">
    <location>
        <begin position="1728"/>
        <end position="1748"/>
    </location>
</feature>
<feature type="region of interest" description="Disordered" evidence="14">
    <location>
        <begin position="2028"/>
        <end position="2079"/>
    </location>
</feature>
<evidence type="ECO:0000256" key="4">
    <source>
        <dbReference type="ARBA" id="ARBA00022816"/>
    </source>
</evidence>
<feature type="compositionally biased region" description="Low complexity" evidence="14">
    <location>
        <begin position="1383"/>
        <end position="1430"/>
    </location>
</feature>
<keyword evidence="5" id="KW-0653">Protein transport</keyword>
<feature type="compositionally biased region" description="Low complexity" evidence="14">
    <location>
        <begin position="1599"/>
        <end position="1611"/>
    </location>
</feature>
<dbReference type="GO" id="GO:0005643">
    <property type="term" value="C:nuclear pore"/>
    <property type="evidence" value="ECO:0007669"/>
    <property type="project" value="UniProtKB-SubCell"/>
</dbReference>
<evidence type="ECO:0000256" key="6">
    <source>
        <dbReference type="ARBA" id="ARBA00023010"/>
    </source>
</evidence>
<protein>
    <recommendedName>
        <fullName evidence="11">Nuclear pore complex protein Nup214</fullName>
    </recommendedName>
    <alternativeName>
        <fullName evidence="13">214 kDa nucleoporin</fullName>
    </alternativeName>
    <alternativeName>
        <fullName evidence="12">Nucleoporin Nup214</fullName>
    </alternativeName>
</protein>
<dbReference type="InterPro" id="IPR015943">
    <property type="entry name" value="WD40/YVTN_repeat-like_dom_sf"/>
</dbReference>
<dbReference type="Proteomes" id="UP000515152">
    <property type="component" value="Chromosome 12"/>
</dbReference>
<dbReference type="PANTHER" id="PTHR23193">
    <property type="entry name" value="NUCLEAR PORE COMPLEX PROTEIN NUP"/>
    <property type="match status" value="1"/>
</dbReference>
<dbReference type="OrthoDB" id="248320at2759"/>
<dbReference type="GO" id="GO:0008139">
    <property type="term" value="F:nuclear localization sequence binding"/>
    <property type="evidence" value="ECO:0007669"/>
    <property type="project" value="TreeGrafter"/>
</dbReference>
<comment type="subcellular location">
    <subcellularLocation>
        <location evidence="1">Nucleus</location>
        <location evidence="1">Nuclear pore complex</location>
    </subcellularLocation>
</comment>
<evidence type="ECO:0000256" key="1">
    <source>
        <dbReference type="ARBA" id="ARBA00004567"/>
    </source>
</evidence>
<evidence type="ECO:0000256" key="3">
    <source>
        <dbReference type="ARBA" id="ARBA00022737"/>
    </source>
</evidence>
<evidence type="ECO:0000256" key="7">
    <source>
        <dbReference type="ARBA" id="ARBA00023132"/>
    </source>
</evidence>
<feature type="compositionally biased region" description="Polar residues" evidence="14">
    <location>
        <begin position="930"/>
        <end position="942"/>
    </location>
</feature>
<evidence type="ECO:0000256" key="12">
    <source>
        <dbReference type="ARBA" id="ARBA00077390"/>
    </source>
</evidence>
<feature type="compositionally biased region" description="Gly residues" evidence="14">
    <location>
        <begin position="2038"/>
        <end position="2065"/>
    </location>
</feature>
<dbReference type="InterPro" id="IPR041553">
    <property type="entry name" value="Nup214_FG"/>
</dbReference>
<dbReference type="PANTHER" id="PTHR23193:SF21">
    <property type="entry name" value="NUCLEAR PORE COMPLEX PROTEIN NUP214"/>
    <property type="match status" value="1"/>
</dbReference>
<evidence type="ECO:0000256" key="13">
    <source>
        <dbReference type="ARBA" id="ARBA00083901"/>
    </source>
</evidence>
<evidence type="ECO:0000256" key="2">
    <source>
        <dbReference type="ARBA" id="ARBA00022448"/>
    </source>
</evidence>
<dbReference type="GO" id="GO:0006406">
    <property type="term" value="P:mRNA export from nucleus"/>
    <property type="evidence" value="ECO:0007669"/>
    <property type="project" value="UniProtKB-ARBA"/>
</dbReference>
<organism evidence="17 18">
    <name type="scientific">Clupea harengus</name>
    <name type="common">Atlantic herring</name>
    <dbReference type="NCBI Taxonomy" id="7950"/>
    <lineage>
        <taxon>Eukaryota</taxon>
        <taxon>Metazoa</taxon>
        <taxon>Chordata</taxon>
        <taxon>Craniata</taxon>
        <taxon>Vertebrata</taxon>
        <taxon>Euteleostomi</taxon>
        <taxon>Actinopterygii</taxon>
        <taxon>Neopterygii</taxon>
        <taxon>Teleostei</taxon>
        <taxon>Clupei</taxon>
        <taxon>Clupeiformes</taxon>
        <taxon>Clupeoidei</taxon>
        <taxon>Clupeidae</taxon>
        <taxon>Clupea</taxon>
    </lineage>
</organism>
<dbReference type="Gene3D" id="2.130.10.10">
    <property type="entry name" value="YVTN repeat-like/Quinoprotein amine dehydrogenase"/>
    <property type="match status" value="1"/>
</dbReference>
<evidence type="ECO:0000256" key="8">
    <source>
        <dbReference type="ARBA" id="ARBA00023242"/>
    </source>
</evidence>
<evidence type="ECO:0000313" key="17">
    <source>
        <dbReference type="Proteomes" id="UP000515152"/>
    </source>
</evidence>
<feature type="region of interest" description="Disordered" evidence="14">
    <location>
        <begin position="911"/>
        <end position="951"/>
    </location>
</feature>
<keyword evidence="17" id="KW-1185">Reference proteome</keyword>
<comment type="function">
    <text evidence="9">Part of the nuclear pore complex. Has a critical role in nucleocytoplasmic transport. May serve as a docking site in the receptor-mediated import of substrates across the nuclear pore complex.</text>
</comment>
<keyword evidence="6" id="KW-0811">Translocation</keyword>
<dbReference type="InterPro" id="IPR039462">
    <property type="entry name" value="Nup159/Nup146_N"/>
</dbReference>